<dbReference type="InterPro" id="IPR003856">
    <property type="entry name" value="LPS_length_determ_N"/>
</dbReference>
<dbReference type="Pfam" id="PF13807">
    <property type="entry name" value="GNVR"/>
    <property type="match status" value="1"/>
</dbReference>
<dbReference type="OrthoDB" id="2360475at2"/>
<evidence type="ECO:0000256" key="3">
    <source>
        <dbReference type="ARBA" id="ARBA00022475"/>
    </source>
</evidence>
<feature type="transmembrane region" description="Helical" evidence="7">
    <location>
        <begin position="174"/>
        <end position="193"/>
    </location>
</feature>
<evidence type="ECO:0000256" key="6">
    <source>
        <dbReference type="ARBA" id="ARBA00023136"/>
    </source>
</evidence>
<comment type="subcellular location">
    <subcellularLocation>
        <location evidence="1">Cell membrane</location>
        <topology evidence="1">Multi-pass membrane protein</topology>
    </subcellularLocation>
</comment>
<dbReference type="InterPro" id="IPR032807">
    <property type="entry name" value="GNVR"/>
</dbReference>
<keyword evidence="4 7" id="KW-0812">Transmembrane</keyword>
<dbReference type="AlphaFoldDB" id="A0A0L6U302"/>
<proteinExistence type="inferred from homology"/>
<evidence type="ECO:0000256" key="7">
    <source>
        <dbReference type="SAM" id="Phobius"/>
    </source>
</evidence>
<dbReference type="PANTHER" id="PTHR32309">
    <property type="entry name" value="TYROSINE-PROTEIN KINASE"/>
    <property type="match status" value="1"/>
</dbReference>
<evidence type="ECO:0000259" key="9">
    <source>
        <dbReference type="Pfam" id="PF13807"/>
    </source>
</evidence>
<evidence type="ECO:0000313" key="10">
    <source>
        <dbReference type="EMBL" id="KNZ42883.1"/>
    </source>
</evidence>
<dbReference type="InterPro" id="IPR050445">
    <property type="entry name" value="Bact_polysacc_biosynth/exp"/>
</dbReference>
<dbReference type="Pfam" id="PF02706">
    <property type="entry name" value="Wzz"/>
    <property type="match status" value="1"/>
</dbReference>
<keyword evidence="5 7" id="KW-1133">Transmembrane helix</keyword>
<evidence type="ECO:0008006" key="12">
    <source>
        <dbReference type="Google" id="ProtNLM"/>
    </source>
</evidence>
<keyword evidence="6 7" id="KW-0472">Membrane</keyword>
<dbReference type="RefSeq" id="WP_050739060.1">
    <property type="nucleotide sequence ID" value="NZ_LGYO01000008.1"/>
</dbReference>
<dbReference type="STRING" id="52689.AKG39_03950"/>
<dbReference type="Proteomes" id="UP000036873">
    <property type="component" value="Unassembled WGS sequence"/>
</dbReference>
<feature type="transmembrane region" description="Helical" evidence="7">
    <location>
        <begin position="20"/>
        <end position="39"/>
    </location>
</feature>
<evidence type="ECO:0000256" key="1">
    <source>
        <dbReference type="ARBA" id="ARBA00004651"/>
    </source>
</evidence>
<gene>
    <name evidence="10" type="ORF">AKG39_03950</name>
</gene>
<evidence type="ECO:0000256" key="2">
    <source>
        <dbReference type="ARBA" id="ARBA00006683"/>
    </source>
</evidence>
<comment type="similarity">
    <text evidence="2">Belongs to the CpsC/CapA family.</text>
</comment>
<sequence>MEEISLQEILELLSENWKMIIIVITLFMVLATVFTIFFINKEYSSSTTLIVGKPEGYTSSVSDTANELRINQQLVGTYSEIAKSKSVMSEVNSGLGLDMSDSALSKMVSVSTVNETELIQITVTSKDPVLAATIANKTAAVFMTNISELMKINNLQVVDIAEVNKTPVSPNVKLNIAIALLLGLVVSVFIIFIRETLNTTIKTVDELKKLIEDIPLVAIIPETSELDTNGGK</sequence>
<name>A0A0L6U302_9FIRM</name>
<keyword evidence="3" id="KW-1003">Cell membrane</keyword>
<keyword evidence="11" id="KW-1185">Reference proteome</keyword>
<evidence type="ECO:0000259" key="8">
    <source>
        <dbReference type="Pfam" id="PF02706"/>
    </source>
</evidence>
<dbReference type="EMBL" id="LGYO01000008">
    <property type="protein sequence ID" value="KNZ42883.1"/>
    <property type="molecule type" value="Genomic_DNA"/>
</dbReference>
<evidence type="ECO:0000313" key="11">
    <source>
        <dbReference type="Proteomes" id="UP000036873"/>
    </source>
</evidence>
<reference evidence="11" key="1">
    <citation type="submission" date="2015-07" db="EMBL/GenBank/DDBJ databases">
        <title>Draft genome sequence of Acetobacterium bakii DSM 8293, a potential psychrophilic chemical producer through syngas fermentation.</title>
        <authorList>
            <person name="Song Y."/>
            <person name="Hwang S."/>
            <person name="Cho B.-K."/>
        </authorList>
    </citation>
    <scope>NUCLEOTIDE SEQUENCE [LARGE SCALE GENOMIC DNA]</scope>
    <source>
        <strain evidence="11">DSM 8239</strain>
    </source>
</reference>
<feature type="domain" description="Tyrosine-protein kinase G-rich" evidence="9">
    <location>
        <begin position="146"/>
        <end position="195"/>
    </location>
</feature>
<dbReference type="GO" id="GO:0005886">
    <property type="term" value="C:plasma membrane"/>
    <property type="evidence" value="ECO:0007669"/>
    <property type="project" value="UniProtKB-SubCell"/>
</dbReference>
<evidence type="ECO:0000256" key="4">
    <source>
        <dbReference type="ARBA" id="ARBA00022692"/>
    </source>
</evidence>
<organism evidence="10 11">
    <name type="scientific">Acetobacterium bakii</name>
    <dbReference type="NCBI Taxonomy" id="52689"/>
    <lineage>
        <taxon>Bacteria</taxon>
        <taxon>Bacillati</taxon>
        <taxon>Bacillota</taxon>
        <taxon>Clostridia</taxon>
        <taxon>Eubacteriales</taxon>
        <taxon>Eubacteriaceae</taxon>
        <taxon>Acetobacterium</taxon>
    </lineage>
</organism>
<dbReference type="GO" id="GO:0004713">
    <property type="term" value="F:protein tyrosine kinase activity"/>
    <property type="evidence" value="ECO:0007669"/>
    <property type="project" value="TreeGrafter"/>
</dbReference>
<dbReference type="PANTHER" id="PTHR32309:SF13">
    <property type="entry name" value="FERRIC ENTEROBACTIN TRANSPORT PROTEIN FEPE"/>
    <property type="match status" value="1"/>
</dbReference>
<comment type="caution">
    <text evidence="10">The sequence shown here is derived from an EMBL/GenBank/DDBJ whole genome shotgun (WGS) entry which is preliminary data.</text>
</comment>
<dbReference type="PATRIC" id="fig|52689.4.peg.3837"/>
<protein>
    <recommendedName>
        <fullName evidence="12">Polysaccharide chain length determinant N-terminal domain-containing protein</fullName>
    </recommendedName>
</protein>
<accession>A0A0L6U302</accession>
<evidence type="ECO:0000256" key="5">
    <source>
        <dbReference type="ARBA" id="ARBA00022989"/>
    </source>
</evidence>
<feature type="domain" description="Polysaccharide chain length determinant N-terminal" evidence="8">
    <location>
        <begin position="2"/>
        <end position="92"/>
    </location>
</feature>